<comment type="catalytic activity">
    <reaction evidence="8">
        <text>L-seryl-[protein] + ATP = O-phospho-L-seryl-[protein] + ADP + H(+)</text>
        <dbReference type="Rhea" id="RHEA:17989"/>
        <dbReference type="Rhea" id="RHEA-COMP:9863"/>
        <dbReference type="Rhea" id="RHEA-COMP:11604"/>
        <dbReference type="ChEBI" id="CHEBI:15378"/>
        <dbReference type="ChEBI" id="CHEBI:29999"/>
        <dbReference type="ChEBI" id="CHEBI:30616"/>
        <dbReference type="ChEBI" id="CHEBI:83421"/>
        <dbReference type="ChEBI" id="CHEBI:456216"/>
        <dbReference type="EC" id="2.7.11.1"/>
    </reaction>
</comment>
<dbReference type="CDD" id="cd14014">
    <property type="entry name" value="STKc_PknB_like"/>
    <property type="match status" value="1"/>
</dbReference>
<evidence type="ECO:0000256" key="3">
    <source>
        <dbReference type="ARBA" id="ARBA00022679"/>
    </source>
</evidence>
<dbReference type="Gene3D" id="3.30.200.20">
    <property type="entry name" value="Phosphorylase Kinase, domain 1"/>
    <property type="match status" value="1"/>
</dbReference>
<evidence type="ECO:0000256" key="10">
    <source>
        <dbReference type="SAM" id="Phobius"/>
    </source>
</evidence>
<dbReference type="Gene3D" id="1.10.510.10">
    <property type="entry name" value="Transferase(Phosphotransferase) domain 1"/>
    <property type="match status" value="1"/>
</dbReference>
<reference evidence="14" key="1">
    <citation type="journal article" date="2019" name="Int. J. Syst. Evol. Microbiol.">
        <title>The Global Catalogue of Microorganisms (GCM) 10K type strain sequencing project: providing services to taxonomists for standard genome sequencing and annotation.</title>
        <authorList>
            <consortium name="The Broad Institute Genomics Platform"/>
            <consortium name="The Broad Institute Genome Sequencing Center for Infectious Disease"/>
            <person name="Wu L."/>
            <person name="Ma J."/>
        </authorList>
    </citation>
    <scope>NUCLEOTIDE SEQUENCE [LARGE SCALE GENOMIC DNA]</scope>
    <source>
        <strain evidence="14">JCM 10303</strain>
    </source>
</reference>
<dbReference type="PANTHER" id="PTHR43289:SF34">
    <property type="entry name" value="SERINE_THREONINE-PROTEIN KINASE YBDM-RELATED"/>
    <property type="match status" value="1"/>
</dbReference>
<dbReference type="GO" id="GO:0016301">
    <property type="term" value="F:kinase activity"/>
    <property type="evidence" value="ECO:0007669"/>
    <property type="project" value="UniProtKB-KW"/>
</dbReference>
<evidence type="ECO:0000259" key="11">
    <source>
        <dbReference type="PROSITE" id="PS50011"/>
    </source>
</evidence>
<feature type="domain" description="Protein kinase" evidence="11">
    <location>
        <begin position="23"/>
        <end position="284"/>
    </location>
</feature>
<dbReference type="EMBL" id="BAAAGS010000015">
    <property type="protein sequence ID" value="GAA0526741.1"/>
    <property type="molecule type" value="Genomic_DNA"/>
</dbReference>
<dbReference type="PROSITE" id="PS00108">
    <property type="entry name" value="PROTEIN_KINASE_ST"/>
    <property type="match status" value="1"/>
</dbReference>
<evidence type="ECO:0000256" key="7">
    <source>
        <dbReference type="ARBA" id="ARBA00047899"/>
    </source>
</evidence>
<keyword evidence="4" id="KW-0547">Nucleotide-binding</keyword>
<keyword evidence="10" id="KW-0812">Transmembrane</keyword>
<accession>A0ABP3MV61</accession>
<dbReference type="EC" id="2.7.11.1" evidence="1"/>
<dbReference type="PROSITE" id="PS51178">
    <property type="entry name" value="PASTA"/>
    <property type="match status" value="3"/>
</dbReference>
<feature type="domain" description="PASTA" evidence="12">
    <location>
        <begin position="471"/>
        <end position="539"/>
    </location>
</feature>
<dbReference type="Pfam" id="PF03793">
    <property type="entry name" value="PASTA"/>
    <property type="match status" value="3"/>
</dbReference>
<evidence type="ECO:0000256" key="4">
    <source>
        <dbReference type="ARBA" id="ARBA00022741"/>
    </source>
</evidence>
<evidence type="ECO:0000313" key="14">
    <source>
        <dbReference type="Proteomes" id="UP001500729"/>
    </source>
</evidence>
<keyword evidence="5 13" id="KW-0418">Kinase</keyword>
<dbReference type="NCBIfam" id="NF033483">
    <property type="entry name" value="PknB_PASTA_kin"/>
    <property type="match status" value="1"/>
</dbReference>
<comment type="catalytic activity">
    <reaction evidence="7">
        <text>L-threonyl-[protein] + ATP = O-phospho-L-threonyl-[protein] + ADP + H(+)</text>
        <dbReference type="Rhea" id="RHEA:46608"/>
        <dbReference type="Rhea" id="RHEA-COMP:11060"/>
        <dbReference type="Rhea" id="RHEA-COMP:11605"/>
        <dbReference type="ChEBI" id="CHEBI:15378"/>
        <dbReference type="ChEBI" id="CHEBI:30013"/>
        <dbReference type="ChEBI" id="CHEBI:30616"/>
        <dbReference type="ChEBI" id="CHEBI:61977"/>
        <dbReference type="ChEBI" id="CHEBI:456216"/>
        <dbReference type="EC" id="2.7.11.1"/>
    </reaction>
</comment>
<evidence type="ECO:0000256" key="8">
    <source>
        <dbReference type="ARBA" id="ARBA00048679"/>
    </source>
</evidence>
<evidence type="ECO:0000259" key="12">
    <source>
        <dbReference type="PROSITE" id="PS51178"/>
    </source>
</evidence>
<evidence type="ECO:0000313" key="13">
    <source>
        <dbReference type="EMBL" id="GAA0526741.1"/>
    </source>
</evidence>
<keyword evidence="6" id="KW-0067">ATP-binding</keyword>
<dbReference type="SMART" id="SM00740">
    <property type="entry name" value="PASTA"/>
    <property type="match status" value="4"/>
</dbReference>
<dbReference type="InterPro" id="IPR008271">
    <property type="entry name" value="Ser/Thr_kinase_AS"/>
</dbReference>
<name>A0ABP3MV61_SACER</name>
<evidence type="ECO:0000256" key="5">
    <source>
        <dbReference type="ARBA" id="ARBA00022777"/>
    </source>
</evidence>
<keyword evidence="3" id="KW-0808">Transferase</keyword>
<evidence type="ECO:0000256" key="1">
    <source>
        <dbReference type="ARBA" id="ARBA00012513"/>
    </source>
</evidence>
<dbReference type="CDD" id="cd06577">
    <property type="entry name" value="PASTA_pknB"/>
    <property type="match status" value="4"/>
</dbReference>
<dbReference type="Pfam" id="PF00069">
    <property type="entry name" value="Pkinase"/>
    <property type="match status" value="1"/>
</dbReference>
<proteinExistence type="predicted"/>
<sequence>MTPETTRPGRGTNLVGAMLERRYRVDSLIARGGMSAVYRGLDTRLDRPVALKVMDPQYSGDRSFVARFELEARSAAKLHHPDVVAVYDQGVDREIDGDQVYLVMQLVEGCTLRDLMRDQGRLSLPMALSVLEPMLSALGAAHRAAMVHRDIKPENVLIGLDGSVKVADFGLVRAAASAGTTSGSVILGTVAYLSPEQVTTGAADSRTDIYSAGVVLYEMLTGEPPYVGDTALSVAYRHVNDDVPAPSERVPELPPAIDDLVLRATRRDPAVRPADAASFLSEVRQVRANLGIELVGVPVPASEEKTARVAVDNGPPTDQFPAVPAAPGATSGPQGTRALQRPGPDADETQEMAAVRAEAPAPPASARTRHADERRRGSRVFGAWAGAVVVLAALIGLTAWWLGTGSSVEVPRVVGQPEAVAHQVLSQAELSVSVVREHHNTVPEGTVISSTPKEGTKTVTGKEVQLVVSLGRPKVPSIAEGATVEEAKSALLDAKLRPELNESVNRYHPSVPEGQVIGVQPGPGTALDISSPVTLIVSKGPQPVDVPDVRGMTRDNAFATLRNAGFEPYEAARRFDADVEADHVIGTDPAIGTEVLLTGTPRVGVVLSNAVTVPDFSQFTVDQAKAEAARLGLNLEVHQWWQRPDAVIFGQLPFAGKRVEPGTSVQVSAF</sequence>
<comment type="caution">
    <text evidence="13">The sequence shown here is derived from an EMBL/GenBank/DDBJ whole genome shotgun (WGS) entry which is preliminary data.</text>
</comment>
<evidence type="ECO:0000256" key="2">
    <source>
        <dbReference type="ARBA" id="ARBA00022527"/>
    </source>
</evidence>
<dbReference type="PANTHER" id="PTHR43289">
    <property type="entry name" value="MITOGEN-ACTIVATED PROTEIN KINASE KINASE KINASE 20-RELATED"/>
    <property type="match status" value="1"/>
</dbReference>
<evidence type="ECO:0000256" key="6">
    <source>
        <dbReference type="ARBA" id="ARBA00022840"/>
    </source>
</evidence>
<feature type="domain" description="PASTA" evidence="12">
    <location>
        <begin position="540"/>
        <end position="609"/>
    </location>
</feature>
<dbReference type="Proteomes" id="UP001500729">
    <property type="component" value="Unassembled WGS sequence"/>
</dbReference>
<dbReference type="InterPro" id="IPR011009">
    <property type="entry name" value="Kinase-like_dom_sf"/>
</dbReference>
<dbReference type="RefSeq" id="WP_009943830.1">
    <property type="nucleotide sequence ID" value="NZ_BAAAGS010000015.1"/>
</dbReference>
<dbReference type="Gene3D" id="3.30.10.20">
    <property type="match status" value="4"/>
</dbReference>
<dbReference type="InterPro" id="IPR005543">
    <property type="entry name" value="PASTA_dom"/>
</dbReference>
<keyword evidence="2" id="KW-0723">Serine/threonine-protein kinase</keyword>
<organism evidence="13 14">
    <name type="scientific">Saccharopolyspora erythraea</name>
    <name type="common">Streptomyces erythraeus</name>
    <dbReference type="NCBI Taxonomy" id="1836"/>
    <lineage>
        <taxon>Bacteria</taxon>
        <taxon>Bacillati</taxon>
        <taxon>Actinomycetota</taxon>
        <taxon>Actinomycetes</taxon>
        <taxon>Pseudonocardiales</taxon>
        <taxon>Pseudonocardiaceae</taxon>
        <taxon>Saccharopolyspora</taxon>
    </lineage>
</organism>
<feature type="transmembrane region" description="Helical" evidence="10">
    <location>
        <begin position="380"/>
        <end position="402"/>
    </location>
</feature>
<feature type="domain" description="PASTA" evidence="12">
    <location>
        <begin position="404"/>
        <end position="470"/>
    </location>
</feature>
<feature type="region of interest" description="Disordered" evidence="9">
    <location>
        <begin position="311"/>
        <end position="373"/>
    </location>
</feature>
<dbReference type="PROSITE" id="PS50011">
    <property type="entry name" value="PROTEIN_KINASE_DOM"/>
    <property type="match status" value="1"/>
</dbReference>
<keyword evidence="14" id="KW-1185">Reference proteome</keyword>
<gene>
    <name evidence="13" type="primary">pknB_1</name>
    <name evidence="13" type="ORF">GCM10009533_27600</name>
</gene>
<dbReference type="InterPro" id="IPR000719">
    <property type="entry name" value="Prot_kinase_dom"/>
</dbReference>
<protein>
    <recommendedName>
        <fullName evidence="1">non-specific serine/threonine protein kinase</fullName>
        <ecNumber evidence="1">2.7.11.1</ecNumber>
    </recommendedName>
</protein>
<dbReference type="SUPFAM" id="SSF56112">
    <property type="entry name" value="Protein kinase-like (PK-like)"/>
    <property type="match status" value="1"/>
</dbReference>
<keyword evidence="10" id="KW-1133">Transmembrane helix</keyword>
<keyword evidence="10" id="KW-0472">Membrane</keyword>
<evidence type="ECO:0000256" key="9">
    <source>
        <dbReference type="SAM" id="MobiDB-lite"/>
    </source>
</evidence>
<dbReference type="SMART" id="SM00220">
    <property type="entry name" value="S_TKc"/>
    <property type="match status" value="1"/>
</dbReference>